<keyword evidence="1" id="KW-1133">Transmembrane helix</keyword>
<dbReference type="Proteomes" id="UP000278437">
    <property type="component" value="Chromosome"/>
</dbReference>
<feature type="transmembrane region" description="Helical" evidence="1">
    <location>
        <begin position="12"/>
        <end position="36"/>
    </location>
</feature>
<feature type="transmembrane region" description="Helical" evidence="1">
    <location>
        <begin position="248"/>
        <end position="269"/>
    </location>
</feature>
<dbReference type="RefSeq" id="WP_126168091.1">
    <property type="nucleotide sequence ID" value="NZ_CP020373.1"/>
</dbReference>
<dbReference type="PIRSF" id="PIRSF026631">
    <property type="entry name" value="UCP026631"/>
    <property type="match status" value="1"/>
</dbReference>
<dbReference type="PANTHER" id="PTHR34473:SF2">
    <property type="entry name" value="UPF0699 TRANSMEMBRANE PROTEIN YDBT"/>
    <property type="match status" value="1"/>
</dbReference>
<accession>A0ABM7DQ99</accession>
<organism evidence="3 4">
    <name type="scientific">Shewanella khirikhana</name>
    <dbReference type="NCBI Taxonomy" id="1965282"/>
    <lineage>
        <taxon>Bacteria</taxon>
        <taxon>Pseudomonadati</taxon>
        <taxon>Pseudomonadota</taxon>
        <taxon>Gammaproteobacteria</taxon>
        <taxon>Alteromonadales</taxon>
        <taxon>Shewanellaceae</taxon>
        <taxon>Shewanella</taxon>
    </lineage>
</organism>
<feature type="transmembrane region" description="Helical" evidence="1">
    <location>
        <begin position="48"/>
        <end position="66"/>
    </location>
</feature>
<evidence type="ECO:0000259" key="2">
    <source>
        <dbReference type="Pfam" id="PF03703"/>
    </source>
</evidence>
<evidence type="ECO:0000256" key="1">
    <source>
        <dbReference type="SAM" id="Phobius"/>
    </source>
</evidence>
<feature type="transmembrane region" description="Helical" evidence="1">
    <location>
        <begin position="383"/>
        <end position="400"/>
    </location>
</feature>
<name>A0ABM7DQ99_9GAMM</name>
<dbReference type="Pfam" id="PF03703">
    <property type="entry name" value="bPH_2"/>
    <property type="match status" value="2"/>
</dbReference>
<feature type="domain" description="YdbS-like PH" evidence="2">
    <location>
        <begin position="425"/>
        <end position="498"/>
    </location>
</feature>
<proteinExistence type="predicted"/>
<keyword evidence="1" id="KW-0812">Transmembrane</keyword>
<dbReference type="PANTHER" id="PTHR34473">
    <property type="entry name" value="UPF0699 TRANSMEMBRANE PROTEIN YDBS"/>
    <property type="match status" value="1"/>
</dbReference>
<dbReference type="InterPro" id="IPR005182">
    <property type="entry name" value="YdbS-like_PH"/>
</dbReference>
<keyword evidence="4" id="KW-1185">Reference proteome</keyword>
<feature type="domain" description="YdbS-like PH" evidence="2">
    <location>
        <begin position="70"/>
        <end position="147"/>
    </location>
</feature>
<feature type="transmembrane region" description="Helical" evidence="1">
    <location>
        <begin position="195"/>
        <end position="216"/>
    </location>
</feature>
<keyword evidence="1" id="KW-0472">Membrane</keyword>
<dbReference type="InterPro" id="IPR014529">
    <property type="entry name" value="UCP026631"/>
</dbReference>
<sequence>MSDNPWQRLSPWSVVSFTLGTAKGVLTQGYALIPIVFTGWKQGFDSPLVIGVALAVLLGIISYALIQYVTYRFRPGADKLEVRRGLWFIRKDELPFDKIQNVRLDQPFYFKPLKLCTLVVETAGSKNDEVSIAAMELAGAQQLKSHLLGKQRRFAEANQTGADALDDDDSLLQDTQANNLADAGQVLVKRSPKELIIFGLYHNNFVWFMVFAGSIMGQLPMDKIIESLGLEAALQIKQQGPLMASLTMAALAVLGYVLFSLLSVLFAFLKYHPYQLHLGPQTEPTLERSGGIIAHQQDALAMRRVQLLEFNQPPIARLLGRWTLFFRQVQGHEVEQHVKLPLLVPALTREELSELLDALPALPGNSDKPPAAAEFLPISSGWLSRRLLLPALVATLVIAFSNNWVAIELALTAATLTALGMWLRYRHWGYRMGDGVIWHRSGLLGQSIKRIALCKVQHLAIVQSPGQRKAGFATLNIGLASGELRLPWIPLGDAKAMAKAALDRVRPDNHNWI</sequence>
<dbReference type="EMBL" id="CP020373">
    <property type="protein sequence ID" value="AZQ11862.1"/>
    <property type="molecule type" value="Genomic_DNA"/>
</dbReference>
<protein>
    <submittedName>
        <fullName evidence="3">Bacterial membrane flanked domain protein</fullName>
    </submittedName>
</protein>
<evidence type="ECO:0000313" key="3">
    <source>
        <dbReference type="EMBL" id="AZQ11862.1"/>
    </source>
</evidence>
<reference evidence="4" key="1">
    <citation type="submission" date="2017-03" db="EMBL/GenBank/DDBJ databases">
        <title>Full genome sequence of a non-lethal Shewanella isolate that potentiates virulence of Vibio parahaemolyticus causing acute hepatopancreatic necrosis disease (AHPND) in shrimp.</title>
        <authorList>
            <person name="Prachumwat A."/>
            <person name="Sritunyalucksana K."/>
        </authorList>
    </citation>
    <scope>NUCLEOTIDE SEQUENCE [LARGE SCALE GENOMIC DNA]</scope>
    <source>
        <strain evidence="4">TH2012</strain>
    </source>
</reference>
<evidence type="ECO:0000313" key="4">
    <source>
        <dbReference type="Proteomes" id="UP000278437"/>
    </source>
</evidence>
<gene>
    <name evidence="3" type="ORF">STH12_02793</name>
</gene>
<feature type="transmembrane region" description="Helical" evidence="1">
    <location>
        <begin position="406"/>
        <end position="423"/>
    </location>
</feature>